<dbReference type="PANTHER" id="PTHR37544">
    <property type="entry name" value="SPRAY-RELATED"/>
    <property type="match status" value="1"/>
</dbReference>
<gene>
    <name evidence="2" type="ORF">AWRI4619_LOCUS6324</name>
</gene>
<feature type="transmembrane region" description="Helical" evidence="1">
    <location>
        <begin position="29"/>
        <end position="53"/>
    </location>
</feature>
<feature type="transmembrane region" description="Helical" evidence="1">
    <location>
        <begin position="141"/>
        <end position="160"/>
    </location>
</feature>
<evidence type="ECO:0000313" key="2">
    <source>
        <dbReference type="EMBL" id="CAD0090471.1"/>
    </source>
</evidence>
<dbReference type="Pfam" id="PF11915">
    <property type="entry name" value="DUF3433"/>
    <property type="match status" value="2"/>
</dbReference>
<evidence type="ECO:0000256" key="1">
    <source>
        <dbReference type="SAM" id="Phobius"/>
    </source>
</evidence>
<sequence length="930" mass="102834">SEKEDDSLIAQEEVDNQQLRTWKPISLRLPFLTFVLLTTSALIVVLQWLLYISQTTGGVLFASNINDLPLSKTFGYLYAPTIIAVIYGLLWSWIDLDIERMELYYQLCSPAGALAENSLLLQYPFDFVALIPFKAARRKHWSVLTAGLAGIVVLWTLTPLQAGIFVTENRVVTTEANEVWNGATKINPQTKYNSSSGCSYGLPVKTMARRDNDTSKNLEAMYVGYSNDNGEADWYLGSYCPKQANHTFLVRTTLFSEVSEAGMLDQSLESKTTPDSGVLKTTSLYCEPRYFEQEVNASVVAANGSVISVNPIGGKNDLPLQMFDINFFETAMSSGLDYCGPGMSYASGRADFPENAWPDQKTHLINTNLDMTYLPKMLPFSYAALKRLNLEDCLDPQTLADSYQAAYRLLFVAKMARVLRPDFGANATHHEGQRTYHTQALVLVPGFTYAVETLLVFAVLFNLSIIYFSLTRACTLQFDPTTIASHMSAAADHSELIALLGNLDNNSAGALRSALVGSKFSMSSDVKIELQSVPATDFGQDVNTQQTTHSKGFQSPSSAGVAVLCSWRFSSHAYLCLHICSTKQKSTMNYIPTAISTTLEPVWILLTRQLCVLQPFEELRRGKSTSRKSIALAYTNLPPQLVVFKALRTGHYMLSLLATMTILSNVLSVAFSSLFFEKSANIEIQTTLQPLLALPFQSLNGTDLPFNNNLEVNWQGGTTKDEFYIAMSNAVASSKLPSWTDPDRFYFPVQLPESTRADLNYTVTTGYFGASLSCEELTQWEAKKMEDNSGAILSGHSLFEFNITQPDGSSTNCSISFSTSSPAYISGFNSLEISTLAAPSDSCKQTLVTGWWRGNASNQTFELTSTKMLCHPKLVTRSAEVTVSSSGHILRSKVHFITKSSDLILQAHQFTIDKTDAYKSGWHNDSFPMD</sequence>
<keyword evidence="1" id="KW-0812">Transmembrane</keyword>
<dbReference type="AlphaFoldDB" id="A0A9N8PD70"/>
<keyword evidence="3" id="KW-1185">Reference proteome</keyword>
<dbReference type="InterPro" id="IPR021840">
    <property type="entry name" value="DUF3433"/>
</dbReference>
<dbReference type="EMBL" id="CAIJEN010000009">
    <property type="protein sequence ID" value="CAD0090471.1"/>
    <property type="molecule type" value="Genomic_DNA"/>
</dbReference>
<feature type="transmembrane region" description="Helical" evidence="1">
    <location>
        <begin position="447"/>
        <end position="470"/>
    </location>
</feature>
<organism evidence="2 3">
    <name type="scientific">Aureobasidium vineae</name>
    <dbReference type="NCBI Taxonomy" id="2773715"/>
    <lineage>
        <taxon>Eukaryota</taxon>
        <taxon>Fungi</taxon>
        <taxon>Dikarya</taxon>
        <taxon>Ascomycota</taxon>
        <taxon>Pezizomycotina</taxon>
        <taxon>Dothideomycetes</taxon>
        <taxon>Dothideomycetidae</taxon>
        <taxon>Dothideales</taxon>
        <taxon>Saccotheciaceae</taxon>
        <taxon>Aureobasidium</taxon>
    </lineage>
</organism>
<evidence type="ECO:0000313" key="3">
    <source>
        <dbReference type="Proteomes" id="UP000716446"/>
    </source>
</evidence>
<protein>
    <submittedName>
        <fullName evidence="2">Uncharacterized protein</fullName>
    </submittedName>
</protein>
<reference evidence="2" key="1">
    <citation type="submission" date="2020-06" db="EMBL/GenBank/DDBJ databases">
        <authorList>
            <person name="Onetto C."/>
        </authorList>
    </citation>
    <scope>NUCLEOTIDE SEQUENCE</scope>
</reference>
<keyword evidence="1" id="KW-0472">Membrane</keyword>
<proteinExistence type="predicted"/>
<feature type="non-terminal residue" evidence="2">
    <location>
        <position position="1"/>
    </location>
</feature>
<dbReference type="Proteomes" id="UP000716446">
    <property type="component" value="Unassembled WGS sequence"/>
</dbReference>
<dbReference type="PANTHER" id="PTHR37544:SF3">
    <property type="entry name" value="SPRAY"/>
    <property type="match status" value="1"/>
</dbReference>
<name>A0A9N8PD70_9PEZI</name>
<comment type="caution">
    <text evidence="2">The sequence shown here is derived from an EMBL/GenBank/DDBJ whole genome shotgun (WGS) entry which is preliminary data.</text>
</comment>
<accession>A0A9N8PD70</accession>
<keyword evidence="1" id="KW-1133">Transmembrane helix</keyword>
<feature type="non-terminal residue" evidence="2">
    <location>
        <position position="930"/>
    </location>
</feature>
<feature type="transmembrane region" description="Helical" evidence="1">
    <location>
        <begin position="73"/>
        <end position="94"/>
    </location>
</feature>
<feature type="transmembrane region" description="Helical" evidence="1">
    <location>
        <begin position="654"/>
        <end position="676"/>
    </location>
</feature>